<dbReference type="RefSeq" id="WP_348523692.1">
    <property type="nucleotide sequence ID" value="NZ_BSUN01000001.1"/>
</dbReference>
<sequence>MGNPLPVSAQVLRDRGVDLPLDDITAFLLARVSDAVRAHVPWQEDAKRLLEATVAAGIPCALVTMSYTRLADAFLAAVPDAFAVVVTGDRVARGKPDPEAYLTAARELGVDITRCVAVEDSPAGVGSAWSSGAKTVGVRRLVPIEPRADLSRVRSLEGWSVKTLSEVAGGRVVDDLGDEI</sequence>
<evidence type="ECO:0000313" key="2">
    <source>
        <dbReference type="Proteomes" id="UP001157125"/>
    </source>
</evidence>
<reference evidence="2" key="1">
    <citation type="journal article" date="2019" name="Int. J. Syst. Evol. Microbiol.">
        <title>The Global Catalogue of Microorganisms (GCM) 10K type strain sequencing project: providing services to taxonomists for standard genome sequencing and annotation.</title>
        <authorList>
            <consortium name="The Broad Institute Genomics Platform"/>
            <consortium name="The Broad Institute Genome Sequencing Center for Infectious Disease"/>
            <person name="Wu L."/>
            <person name="Ma J."/>
        </authorList>
    </citation>
    <scope>NUCLEOTIDE SEQUENCE [LARGE SCALE GENOMIC DNA]</scope>
    <source>
        <strain evidence="2">NBRC 112299</strain>
    </source>
</reference>
<dbReference type="InterPro" id="IPR036412">
    <property type="entry name" value="HAD-like_sf"/>
</dbReference>
<dbReference type="Gene3D" id="1.10.150.240">
    <property type="entry name" value="Putative phosphatase, domain 2"/>
    <property type="match status" value="1"/>
</dbReference>
<dbReference type="InterPro" id="IPR006439">
    <property type="entry name" value="HAD-SF_hydro_IA"/>
</dbReference>
<accession>A0ABQ6II56</accession>
<dbReference type="EMBL" id="BSUN01000001">
    <property type="protein sequence ID" value="GMA37414.1"/>
    <property type="molecule type" value="Genomic_DNA"/>
</dbReference>
<dbReference type="InterPro" id="IPR023214">
    <property type="entry name" value="HAD_sf"/>
</dbReference>
<dbReference type="Pfam" id="PF00702">
    <property type="entry name" value="Hydrolase"/>
    <property type="match status" value="1"/>
</dbReference>
<protein>
    <submittedName>
        <fullName evidence="1">Uncharacterized protein</fullName>
    </submittedName>
</protein>
<dbReference type="NCBIfam" id="TIGR01549">
    <property type="entry name" value="HAD-SF-IA-v1"/>
    <property type="match status" value="1"/>
</dbReference>
<dbReference type="Gene3D" id="3.40.50.1000">
    <property type="entry name" value="HAD superfamily/HAD-like"/>
    <property type="match status" value="1"/>
</dbReference>
<dbReference type="NCBIfam" id="TIGR01509">
    <property type="entry name" value="HAD-SF-IA-v3"/>
    <property type="match status" value="1"/>
</dbReference>
<dbReference type="CDD" id="cd07505">
    <property type="entry name" value="HAD_BPGM-like"/>
    <property type="match status" value="1"/>
</dbReference>
<dbReference type="SUPFAM" id="SSF56784">
    <property type="entry name" value="HAD-like"/>
    <property type="match status" value="1"/>
</dbReference>
<dbReference type="PANTHER" id="PTHR43481">
    <property type="entry name" value="FRUCTOSE-1-PHOSPHATE PHOSPHATASE"/>
    <property type="match status" value="1"/>
</dbReference>
<dbReference type="PANTHER" id="PTHR43481:SF4">
    <property type="entry name" value="GLYCEROL-1-PHOSPHATE PHOSPHOHYDROLASE 1-RELATED"/>
    <property type="match status" value="1"/>
</dbReference>
<keyword evidence="2" id="KW-1185">Reference proteome</keyword>
<comment type="caution">
    <text evidence="1">The sequence shown here is derived from an EMBL/GenBank/DDBJ whole genome shotgun (WGS) entry which is preliminary data.</text>
</comment>
<proteinExistence type="predicted"/>
<evidence type="ECO:0000313" key="1">
    <source>
        <dbReference type="EMBL" id="GMA37414.1"/>
    </source>
</evidence>
<name>A0ABQ6II56_9MICO</name>
<dbReference type="InterPro" id="IPR023198">
    <property type="entry name" value="PGP-like_dom2"/>
</dbReference>
<gene>
    <name evidence="1" type="ORF">GCM10025876_36180</name>
</gene>
<dbReference type="InterPro" id="IPR051806">
    <property type="entry name" value="HAD-like_SPP"/>
</dbReference>
<organism evidence="1 2">
    <name type="scientific">Demequina litorisediminis</name>
    <dbReference type="NCBI Taxonomy" id="1849022"/>
    <lineage>
        <taxon>Bacteria</taxon>
        <taxon>Bacillati</taxon>
        <taxon>Actinomycetota</taxon>
        <taxon>Actinomycetes</taxon>
        <taxon>Micrococcales</taxon>
        <taxon>Demequinaceae</taxon>
        <taxon>Demequina</taxon>
    </lineage>
</organism>
<dbReference type="Proteomes" id="UP001157125">
    <property type="component" value="Unassembled WGS sequence"/>
</dbReference>